<reference evidence="1" key="1">
    <citation type="journal article" date="2023" name="Mol. Phylogenet. Evol.">
        <title>Genome-scale phylogeny and comparative genomics of the fungal order Sordariales.</title>
        <authorList>
            <person name="Hensen N."/>
            <person name="Bonometti L."/>
            <person name="Westerberg I."/>
            <person name="Brannstrom I.O."/>
            <person name="Guillou S."/>
            <person name="Cros-Aarteil S."/>
            <person name="Calhoun S."/>
            <person name="Haridas S."/>
            <person name="Kuo A."/>
            <person name="Mondo S."/>
            <person name="Pangilinan J."/>
            <person name="Riley R."/>
            <person name="LaButti K."/>
            <person name="Andreopoulos B."/>
            <person name="Lipzen A."/>
            <person name="Chen C."/>
            <person name="Yan M."/>
            <person name="Daum C."/>
            <person name="Ng V."/>
            <person name="Clum A."/>
            <person name="Steindorff A."/>
            <person name="Ohm R.A."/>
            <person name="Martin F."/>
            <person name="Silar P."/>
            <person name="Natvig D.O."/>
            <person name="Lalanne C."/>
            <person name="Gautier V."/>
            <person name="Ament-Velasquez S.L."/>
            <person name="Kruys A."/>
            <person name="Hutchinson M.I."/>
            <person name="Powell A.J."/>
            <person name="Barry K."/>
            <person name="Miller A.N."/>
            <person name="Grigoriev I.V."/>
            <person name="Debuchy R."/>
            <person name="Gladieux P."/>
            <person name="Hiltunen Thoren M."/>
            <person name="Johannesson H."/>
        </authorList>
    </citation>
    <scope>NUCLEOTIDE SEQUENCE</scope>
    <source>
        <strain evidence="1">CBS 731.68</strain>
    </source>
</reference>
<sequence length="202" mass="21389">MSKNGSSESTQLAGPALSLRNPLGHERCLPSPSRIHPGHHSKLREASKLGRTGRAILECFTGLRQHRVARAVGHLLRLSGDNDKAVMLHSHILPPVTKTATTGDVGHVPSTLSSERPLWCACCRVCNTGEAFEAADNGAVINARGPTEVPRKVADAEARYTTMAMPSPSFCLTPGLGIGYRQSFSTASRVTATISTVLASGL</sequence>
<dbReference type="Proteomes" id="UP001302602">
    <property type="component" value="Unassembled WGS sequence"/>
</dbReference>
<gene>
    <name evidence="1" type="ORF">N657DRAFT_369061</name>
</gene>
<evidence type="ECO:0000313" key="1">
    <source>
        <dbReference type="EMBL" id="KAK4118557.1"/>
    </source>
</evidence>
<protein>
    <submittedName>
        <fullName evidence="1">Uncharacterized protein</fullName>
    </submittedName>
</protein>
<evidence type="ECO:0000313" key="2">
    <source>
        <dbReference type="Proteomes" id="UP001302602"/>
    </source>
</evidence>
<dbReference type="EMBL" id="MU853264">
    <property type="protein sequence ID" value="KAK4118557.1"/>
    <property type="molecule type" value="Genomic_DNA"/>
</dbReference>
<name>A0AAN6TQ39_9PEZI</name>
<comment type="caution">
    <text evidence="1">The sequence shown here is derived from an EMBL/GenBank/DDBJ whole genome shotgun (WGS) entry which is preliminary data.</text>
</comment>
<proteinExistence type="predicted"/>
<accession>A0AAN6TQ39</accession>
<keyword evidence="2" id="KW-1185">Reference proteome</keyword>
<reference evidence="1" key="2">
    <citation type="submission" date="2023-05" db="EMBL/GenBank/DDBJ databases">
        <authorList>
            <consortium name="Lawrence Berkeley National Laboratory"/>
            <person name="Steindorff A."/>
            <person name="Hensen N."/>
            <person name="Bonometti L."/>
            <person name="Westerberg I."/>
            <person name="Brannstrom I.O."/>
            <person name="Guillou S."/>
            <person name="Cros-Aarteil S."/>
            <person name="Calhoun S."/>
            <person name="Haridas S."/>
            <person name="Kuo A."/>
            <person name="Mondo S."/>
            <person name="Pangilinan J."/>
            <person name="Riley R."/>
            <person name="Labutti K."/>
            <person name="Andreopoulos B."/>
            <person name="Lipzen A."/>
            <person name="Chen C."/>
            <person name="Yanf M."/>
            <person name="Daum C."/>
            <person name="Ng V."/>
            <person name="Clum A."/>
            <person name="Ohm R."/>
            <person name="Martin F."/>
            <person name="Silar P."/>
            <person name="Natvig D."/>
            <person name="Lalanne C."/>
            <person name="Gautier V."/>
            <person name="Ament-Velasquez S.L."/>
            <person name="Kruys A."/>
            <person name="Hutchinson M.I."/>
            <person name="Powell A.J."/>
            <person name="Barry K."/>
            <person name="Miller A.N."/>
            <person name="Grigoriev I.V."/>
            <person name="Debuchy R."/>
            <person name="Gladieux P."/>
            <person name="Thoren M.H."/>
            <person name="Johannesson H."/>
        </authorList>
    </citation>
    <scope>NUCLEOTIDE SEQUENCE</scope>
    <source>
        <strain evidence="1">CBS 731.68</strain>
    </source>
</reference>
<dbReference type="GeneID" id="87823796"/>
<dbReference type="RefSeq" id="XP_062642330.1">
    <property type="nucleotide sequence ID" value="XM_062787026.1"/>
</dbReference>
<dbReference type="AlphaFoldDB" id="A0AAN6TQ39"/>
<organism evidence="1 2">
    <name type="scientific">Parathielavia appendiculata</name>
    <dbReference type="NCBI Taxonomy" id="2587402"/>
    <lineage>
        <taxon>Eukaryota</taxon>
        <taxon>Fungi</taxon>
        <taxon>Dikarya</taxon>
        <taxon>Ascomycota</taxon>
        <taxon>Pezizomycotina</taxon>
        <taxon>Sordariomycetes</taxon>
        <taxon>Sordariomycetidae</taxon>
        <taxon>Sordariales</taxon>
        <taxon>Chaetomiaceae</taxon>
        <taxon>Parathielavia</taxon>
    </lineage>
</organism>